<dbReference type="InterPro" id="IPR014001">
    <property type="entry name" value="Helicase_ATP-bd"/>
</dbReference>
<dbReference type="EMBL" id="CAMKVN010000468">
    <property type="protein sequence ID" value="CAI2168271.1"/>
    <property type="molecule type" value="Genomic_DNA"/>
</dbReference>
<keyword evidence="3" id="KW-0677">Repeat</keyword>
<evidence type="ECO:0000256" key="2">
    <source>
        <dbReference type="ARBA" id="ARBA00007025"/>
    </source>
</evidence>
<feature type="region of interest" description="Disordered" evidence="11">
    <location>
        <begin position="1381"/>
        <end position="1410"/>
    </location>
</feature>
<dbReference type="GO" id="GO:0003723">
    <property type="term" value="F:RNA binding"/>
    <property type="evidence" value="ECO:0007669"/>
    <property type="project" value="InterPro"/>
</dbReference>
<reference evidence="15" key="1">
    <citation type="submission" date="2022-08" db="EMBL/GenBank/DDBJ databases">
        <authorList>
            <person name="Kallberg Y."/>
            <person name="Tangrot J."/>
            <person name="Rosling A."/>
        </authorList>
    </citation>
    <scope>NUCLEOTIDE SEQUENCE</scope>
    <source>
        <strain evidence="15">Wild A</strain>
    </source>
</reference>
<dbReference type="PROSITE" id="PS50303">
    <property type="entry name" value="PUM_HD"/>
    <property type="match status" value="1"/>
</dbReference>
<dbReference type="SUPFAM" id="SSF52540">
    <property type="entry name" value="P-loop containing nucleoside triphosphate hydrolases"/>
    <property type="match status" value="2"/>
</dbReference>
<evidence type="ECO:0000259" key="12">
    <source>
        <dbReference type="PROSITE" id="PS50303"/>
    </source>
</evidence>
<evidence type="ECO:0000313" key="16">
    <source>
        <dbReference type="Proteomes" id="UP001153678"/>
    </source>
</evidence>
<keyword evidence="8" id="KW-0238">DNA-binding</keyword>
<dbReference type="CDD" id="cd18007">
    <property type="entry name" value="DEXHc_ATRX-like"/>
    <property type="match status" value="1"/>
</dbReference>
<dbReference type="PANTHER" id="PTHR45797:SF1">
    <property type="entry name" value="HELICASE ARIP4"/>
    <property type="match status" value="1"/>
</dbReference>
<dbReference type="Pfam" id="PF08144">
    <property type="entry name" value="CPL"/>
    <property type="match status" value="1"/>
</dbReference>
<dbReference type="GO" id="GO:0004386">
    <property type="term" value="F:helicase activity"/>
    <property type="evidence" value="ECO:0007669"/>
    <property type="project" value="UniProtKB-KW"/>
</dbReference>
<comment type="caution">
    <text evidence="15">The sequence shown here is derived from an EMBL/GenBank/DDBJ whole genome shotgun (WGS) entry which is preliminary data.</text>
</comment>
<feature type="compositionally biased region" description="Basic residues" evidence="11">
    <location>
        <begin position="1399"/>
        <end position="1408"/>
    </location>
</feature>
<dbReference type="InterPro" id="IPR012959">
    <property type="entry name" value="CPL_dom"/>
</dbReference>
<dbReference type="GO" id="GO:0016887">
    <property type="term" value="F:ATP hydrolysis activity"/>
    <property type="evidence" value="ECO:0007669"/>
    <property type="project" value="InterPro"/>
</dbReference>
<dbReference type="Gene3D" id="3.40.50.10810">
    <property type="entry name" value="Tandem AAA-ATPase domain"/>
    <property type="match status" value="1"/>
</dbReference>
<dbReference type="InterPro" id="IPR049730">
    <property type="entry name" value="SNF2/RAD54-like_C"/>
</dbReference>
<feature type="domain" description="PUM-HD" evidence="12">
    <location>
        <begin position="155"/>
        <end position="569"/>
    </location>
</feature>
<evidence type="ECO:0000256" key="3">
    <source>
        <dbReference type="ARBA" id="ARBA00022737"/>
    </source>
</evidence>
<dbReference type="GO" id="GO:0005634">
    <property type="term" value="C:nucleus"/>
    <property type="evidence" value="ECO:0007669"/>
    <property type="project" value="UniProtKB-SubCell"/>
</dbReference>
<sequence length="2053" mass="235749">MVKSSTKSTSKKQIKSLATPLSTKKASIMSLSTKSTPNSTLNELSTVTKATSTPKNKSSKKINSTYIKNTKKNKNGSYRSNNDKHKLKEPNEMEIDNNDLSDGSIDFGMTEIKVDGSDIDSIIDKYDEHVKIDENDNMDIDQKSGRDNLNEELLIDEEGMENTFKRQKNQDPDYNVIKLAFQRKHAVTKKLDPVYHLGLKELWNQVRIKNISKEKRNKYMDELFELIKGKIPEILFKIDTSRIIQSVLKYGTAKQRNIIIDELEGRWLEASKNVYAKFVICKVLKYWYKIISEFKGNISKLMQHTEARSVILEAYELLNAKQRSSLIQEFYGKEFSLFKETQGLSIEELVKENPSNKDRVLENLSREIEAIMKKPGLIGYIIPQRILLDYFTYANENKIREKIALIGEHVHEFLHTREGSRVAMMCFSYGTVKDRKTMLKTMKDYVEKICCEEYGHLVLLRAFDVVDDTVAVSKYIIEQMTKLNKLRNILQNKWGHRVILYLLAHRSTLYFSYDTLRLLALGDDIRTMTSKKDPVVRANELRQAISPALITYAQNNTSSMFLFTFSTQVLCEILLHADGNFDQKTAILENIARLANKNPNDTENDNIMLSYINRTLKVLVHGGHRKPPKSLKIKEGSKIDVSQVINDDKEELHFGPILFNNIKEYILFYACHLSASFVVLALLENNETNKYVKEELLKGVEQIKNAAQQDEKSGANLILKKLGIKLIKSKKIKKGGQKIKGKSEGIIAKGHGIMSGANKNSENKGSGKEMVKGKEINGSKVNDMNDRVSNNTEDNTTVNFDLSDDEASEAISSDSNKDFANGSDEDDDYSDRESFLSENEDSDALVMDNEGDLIMRGQRIKKNKKFHLKTMDSYEFGNKPELLSNFHAIRIGKDPISKKEEERILASQKKFGYATKWMYAEDDELLPVYGDSDEELYYLTSDFEEEIMEEERKLSKREGKKSTPFIYVGSEGKSSPSINENISSEDEESFELKKGKDGIPQSKKPQLEDKAYYYWSKYFPRKSSTKNTTRLATLQKSLQHLRNERLPQLVEQVKSNLNTVKELTLEKSSVRRACGALETTLHQVFVFEWILALLVRPEVPQKSARTSKKKKIVKNENSNEVTDDYEEYDSDFIDDSEPVDTNTYNLEWAELYRIPNLTVETMKLPDLPEVTRVISNDVACVNSEKSRHDSSESNALEKNITSPNNINVPLVKDDNIIISKESPDVKISDSDDSSDKKPLSEEITFVPIVENSSRKPNPSEIIVVEDSDVEITSDMEIDDDKTESYQASVINNLAHSVSKVNIIPDFDYIDDDDVYEEPVQMHSKIDTTFLKYKCQELYDKIIALSEQLAFNCNQKLEDQAVLIRIYDEFRRYLHMLCRKGGDSEEESDDLDRGECSSPKKSKRRKKVKESKTVIEQRKARSMLEQDYRARFEMQAKLVNPSEGVIINLGHHEDEEHIFIPDIGNKLKPHQIEGVRFLWKNIIMFNKGCVLAHSMGLVITFLFTLAYHIRGYSNNTVIPDHLKKFQILILCPKIVVDNWENEFNYWLKDVSKIFSFYKFNDNVDQRQKTIITWFENGGVLLVGYEMYRQLICTNSPHQGFYRHCLLEPGPSLIVADEGHILKTKDTKLNEVLKNLKTPSRIILTGSPLQNNLVEYWCMIQFVCPNYLGELEDFKKVYMQPIQNGLYKQVELAEEKLSRKMLYVLGNIIEDIVHRRNLGILEKDLPTKVEYLVACRIQGRQLYIYSELVDALNKEGGPNIQYSHLLGVLCNHPAIVLPKLSKENKVKEKIVIDLTGDDGEVNAIDDDNLPTTIRESIYKIVSEMKELDEIYESCKMLVLMKILEKCEAKKDKVLIFSKSIPTLDFIEKLLKKWKPDNDSHFMRIDGNTASAVSVNLVGANRVILVDGEWNPSHAEQAIGRAYRYGQTKPVYVYRLITFGTYEHKVFINSVHKMGLSFRVVDQKNPERKFTREDLNSKFLVTPEANMPTKLPAPECINYDDDVLVSVALEHRQSIIDIQKVSSFFIDDSQDLNEDDKKHAQELLIEEKAKLSLRIN</sequence>
<feature type="repeat" description="Pumilio" evidence="10">
    <location>
        <begin position="225"/>
        <end position="261"/>
    </location>
</feature>
<dbReference type="PROSITE" id="PS51192">
    <property type="entry name" value="HELICASE_ATP_BIND_1"/>
    <property type="match status" value="1"/>
</dbReference>
<comment type="similarity">
    <text evidence="2">Belongs to the SNF2/RAD54 helicase family.</text>
</comment>
<dbReference type="InterPro" id="IPR001313">
    <property type="entry name" value="Pumilio_RNA-bd_rpt"/>
</dbReference>
<dbReference type="PROSITE" id="PS51194">
    <property type="entry name" value="HELICASE_CTER"/>
    <property type="match status" value="1"/>
</dbReference>
<dbReference type="SUPFAM" id="SSF48371">
    <property type="entry name" value="ARM repeat"/>
    <property type="match status" value="1"/>
</dbReference>
<proteinExistence type="inferred from homology"/>
<comment type="subcellular location">
    <subcellularLocation>
        <location evidence="1">Nucleus</location>
    </subcellularLocation>
</comment>
<dbReference type="PROSITE" id="PS50302">
    <property type="entry name" value="PUM"/>
    <property type="match status" value="1"/>
</dbReference>
<dbReference type="InterPro" id="IPR001650">
    <property type="entry name" value="Helicase_C-like"/>
</dbReference>
<feature type="region of interest" description="Disordered" evidence="11">
    <location>
        <begin position="970"/>
        <end position="1001"/>
    </location>
</feature>
<evidence type="ECO:0000313" key="15">
    <source>
        <dbReference type="EMBL" id="CAI2168271.1"/>
    </source>
</evidence>
<dbReference type="GO" id="GO:0003677">
    <property type="term" value="F:DNA binding"/>
    <property type="evidence" value="ECO:0007669"/>
    <property type="project" value="UniProtKB-KW"/>
</dbReference>
<keyword evidence="16" id="KW-1185">Reference proteome</keyword>
<evidence type="ECO:0000256" key="8">
    <source>
        <dbReference type="ARBA" id="ARBA00023125"/>
    </source>
</evidence>
<dbReference type="Pfam" id="PF24580">
    <property type="entry name" value="DUF7607"/>
    <property type="match status" value="1"/>
</dbReference>
<dbReference type="InterPro" id="IPR056026">
    <property type="entry name" value="DUF7607"/>
</dbReference>
<dbReference type="CDD" id="cd18793">
    <property type="entry name" value="SF2_C_SNF"/>
    <property type="match status" value="1"/>
</dbReference>
<feature type="compositionally biased region" description="Polar residues" evidence="11">
    <location>
        <begin position="1192"/>
        <end position="1204"/>
    </location>
</feature>
<dbReference type="InterPro" id="IPR038718">
    <property type="entry name" value="SNF2-like_sf"/>
</dbReference>
<feature type="region of interest" description="Disordered" evidence="11">
    <location>
        <begin position="1"/>
        <end position="85"/>
    </location>
</feature>
<evidence type="ECO:0000256" key="5">
    <source>
        <dbReference type="ARBA" id="ARBA00022801"/>
    </source>
</evidence>
<keyword evidence="9" id="KW-0539">Nucleus</keyword>
<keyword evidence="6" id="KW-0347">Helicase</keyword>
<keyword evidence="7" id="KW-0067">ATP-binding</keyword>
<dbReference type="SMART" id="SM00490">
    <property type="entry name" value="HELICc"/>
    <property type="match status" value="1"/>
</dbReference>
<keyword evidence="5" id="KW-0378">Hydrolase</keyword>
<name>A0A9W4SH87_9GLOM</name>
<evidence type="ECO:0000256" key="9">
    <source>
        <dbReference type="ARBA" id="ARBA00023242"/>
    </source>
</evidence>
<organism evidence="15 16">
    <name type="scientific">Funneliformis geosporum</name>
    <dbReference type="NCBI Taxonomy" id="1117311"/>
    <lineage>
        <taxon>Eukaryota</taxon>
        <taxon>Fungi</taxon>
        <taxon>Fungi incertae sedis</taxon>
        <taxon>Mucoromycota</taxon>
        <taxon>Glomeromycotina</taxon>
        <taxon>Glomeromycetes</taxon>
        <taxon>Glomerales</taxon>
        <taxon>Glomeraceae</taxon>
        <taxon>Funneliformis</taxon>
    </lineage>
</organism>
<dbReference type="InterPro" id="IPR000330">
    <property type="entry name" value="SNF2_N"/>
</dbReference>
<dbReference type="OrthoDB" id="2020972at2759"/>
<dbReference type="Gene3D" id="1.25.10.10">
    <property type="entry name" value="Leucine-rich Repeat Variant"/>
    <property type="match status" value="2"/>
</dbReference>
<evidence type="ECO:0000256" key="11">
    <source>
        <dbReference type="SAM" id="MobiDB-lite"/>
    </source>
</evidence>
<feature type="region of interest" description="Disordered" evidence="11">
    <location>
        <begin position="750"/>
        <end position="842"/>
    </location>
</feature>
<feature type="compositionally biased region" description="Polar residues" evidence="11">
    <location>
        <begin position="779"/>
        <end position="800"/>
    </location>
</feature>
<keyword evidence="4" id="KW-0547">Nucleotide-binding</keyword>
<evidence type="ECO:0000256" key="6">
    <source>
        <dbReference type="ARBA" id="ARBA00022806"/>
    </source>
</evidence>
<gene>
    <name evidence="15" type="ORF">FWILDA_LOCUS3497</name>
</gene>
<evidence type="ECO:0000256" key="10">
    <source>
        <dbReference type="PROSITE-ProRule" id="PRU00317"/>
    </source>
</evidence>
<evidence type="ECO:0000256" key="7">
    <source>
        <dbReference type="ARBA" id="ARBA00022840"/>
    </source>
</evidence>
<feature type="compositionally biased region" description="Polar residues" evidence="11">
    <location>
        <begin position="19"/>
        <end position="68"/>
    </location>
</feature>
<dbReference type="Pfam" id="PF00176">
    <property type="entry name" value="SNF2-rel_dom"/>
    <property type="match status" value="1"/>
</dbReference>
<dbReference type="InterPro" id="IPR033133">
    <property type="entry name" value="PUM-HD"/>
</dbReference>
<dbReference type="Gene3D" id="3.40.50.300">
    <property type="entry name" value="P-loop containing nucleotide triphosphate hydrolases"/>
    <property type="match status" value="2"/>
</dbReference>
<dbReference type="InterPro" id="IPR016024">
    <property type="entry name" value="ARM-type_fold"/>
</dbReference>
<dbReference type="PANTHER" id="PTHR45797">
    <property type="entry name" value="RAD54-LIKE"/>
    <property type="match status" value="1"/>
</dbReference>
<evidence type="ECO:0000256" key="4">
    <source>
        <dbReference type="ARBA" id="ARBA00022741"/>
    </source>
</evidence>
<dbReference type="InterPro" id="IPR011989">
    <property type="entry name" value="ARM-like"/>
</dbReference>
<feature type="region of interest" description="Disordered" evidence="11">
    <location>
        <begin position="1182"/>
        <end position="1204"/>
    </location>
</feature>
<dbReference type="SMART" id="SM00487">
    <property type="entry name" value="DEXDc"/>
    <property type="match status" value="1"/>
</dbReference>
<feature type="domain" description="Helicase C-terminal" evidence="14">
    <location>
        <begin position="1803"/>
        <end position="1973"/>
    </location>
</feature>
<dbReference type="GO" id="GO:0005524">
    <property type="term" value="F:ATP binding"/>
    <property type="evidence" value="ECO:0007669"/>
    <property type="project" value="UniProtKB-KW"/>
</dbReference>
<feature type="domain" description="Helicase ATP-binding" evidence="13">
    <location>
        <begin position="1479"/>
        <end position="1664"/>
    </location>
</feature>
<evidence type="ECO:0000259" key="14">
    <source>
        <dbReference type="PROSITE" id="PS51194"/>
    </source>
</evidence>
<accession>A0A9W4SH87</accession>
<evidence type="ECO:0000259" key="13">
    <source>
        <dbReference type="PROSITE" id="PS51192"/>
    </source>
</evidence>
<dbReference type="Proteomes" id="UP001153678">
    <property type="component" value="Unassembled WGS sequence"/>
</dbReference>
<evidence type="ECO:0000256" key="1">
    <source>
        <dbReference type="ARBA" id="ARBA00004123"/>
    </source>
</evidence>
<dbReference type="SMART" id="SM00025">
    <property type="entry name" value="Pumilio"/>
    <property type="match status" value="5"/>
</dbReference>
<protein>
    <submittedName>
        <fullName evidence="15">989_t:CDS:1</fullName>
    </submittedName>
</protein>
<dbReference type="InterPro" id="IPR027417">
    <property type="entry name" value="P-loop_NTPase"/>
</dbReference>
<feature type="compositionally biased region" description="Basic and acidic residues" evidence="11">
    <location>
        <begin position="761"/>
        <end position="777"/>
    </location>
</feature>
<dbReference type="InterPro" id="IPR044574">
    <property type="entry name" value="ARIP4-like"/>
</dbReference>